<evidence type="ECO:0000259" key="4">
    <source>
        <dbReference type="PROSITE" id="PS50995"/>
    </source>
</evidence>
<proteinExistence type="predicted"/>
<feature type="domain" description="HTH marR-type" evidence="4">
    <location>
        <begin position="28"/>
        <end position="163"/>
    </location>
</feature>
<evidence type="ECO:0000313" key="6">
    <source>
        <dbReference type="Proteomes" id="UP000664267"/>
    </source>
</evidence>
<dbReference type="EMBL" id="JAGETN010000026">
    <property type="protein sequence ID" value="MBO2025726.1"/>
    <property type="molecule type" value="Genomic_DNA"/>
</dbReference>
<dbReference type="InterPro" id="IPR000835">
    <property type="entry name" value="HTH_MarR-typ"/>
</dbReference>
<dbReference type="PANTHER" id="PTHR42756:SF1">
    <property type="entry name" value="TRANSCRIPTIONAL REPRESSOR OF EMRAB OPERON"/>
    <property type="match status" value="1"/>
</dbReference>
<reference evidence="5" key="1">
    <citation type="submission" date="2021-03" db="EMBL/GenBank/DDBJ databases">
        <title>Molecular epidemiology and mechanisms of colistin and carbapenem resistance in Enterobacteriaceae from clinical isolates, the environment and porcine samples in Pretoria, South Africa.</title>
        <authorList>
            <person name="Bogoshi D."/>
            <person name="Mbelle N.M."/>
            <person name="Naidoo V."/>
            <person name="Osei Sekyere J."/>
        </authorList>
    </citation>
    <scope>NUCLEOTIDE SEQUENCE</scope>
    <source>
        <strain evidence="5">C029</strain>
    </source>
</reference>
<accession>A0A939SVU5</accession>
<sequence>MDKSPPIDAVDRILAQWQRERPDLDCSPMGPIGRLKRCAMLLEPQVEVAFTRHDLVRWEFDMLATLRRAGAPFVLSPTQLFSTLMITSGTMTHRLKALEKRGFITRLPNPEDARSMLVALTSAGRERIDAAVETHVDNERQLLAGLSDGERQQLDQALRVLMRLLETANSQRR</sequence>
<dbReference type="SMART" id="SM00347">
    <property type="entry name" value="HTH_MARR"/>
    <property type="match status" value="1"/>
</dbReference>
<name>A0A939SVU5_KLEPN</name>
<dbReference type="InterPro" id="IPR036388">
    <property type="entry name" value="WH-like_DNA-bd_sf"/>
</dbReference>
<dbReference type="PANTHER" id="PTHR42756">
    <property type="entry name" value="TRANSCRIPTIONAL REGULATOR, MARR"/>
    <property type="match status" value="1"/>
</dbReference>
<evidence type="ECO:0000256" key="3">
    <source>
        <dbReference type="ARBA" id="ARBA00023163"/>
    </source>
</evidence>
<dbReference type="PROSITE" id="PS50995">
    <property type="entry name" value="HTH_MARR_2"/>
    <property type="match status" value="1"/>
</dbReference>
<dbReference type="SUPFAM" id="SSF46785">
    <property type="entry name" value="Winged helix' DNA-binding domain"/>
    <property type="match status" value="1"/>
</dbReference>
<dbReference type="GO" id="GO:0003677">
    <property type="term" value="F:DNA binding"/>
    <property type="evidence" value="ECO:0007669"/>
    <property type="project" value="UniProtKB-KW"/>
</dbReference>
<gene>
    <name evidence="5" type="ORF">J4733_17050</name>
</gene>
<keyword evidence="2" id="KW-0238">DNA-binding</keyword>
<protein>
    <submittedName>
        <fullName evidence="5">MarR family transcriptional regulator</fullName>
    </submittedName>
</protein>
<evidence type="ECO:0000256" key="1">
    <source>
        <dbReference type="ARBA" id="ARBA00023015"/>
    </source>
</evidence>
<keyword evidence="1" id="KW-0805">Transcription regulation</keyword>
<dbReference type="Pfam" id="PF01047">
    <property type="entry name" value="MarR"/>
    <property type="match status" value="1"/>
</dbReference>
<evidence type="ECO:0000313" key="5">
    <source>
        <dbReference type="EMBL" id="MBO2025726.1"/>
    </source>
</evidence>
<keyword evidence="3" id="KW-0804">Transcription</keyword>
<dbReference type="Gene3D" id="1.10.10.10">
    <property type="entry name" value="Winged helix-like DNA-binding domain superfamily/Winged helix DNA-binding domain"/>
    <property type="match status" value="1"/>
</dbReference>
<dbReference type="GO" id="GO:0003700">
    <property type="term" value="F:DNA-binding transcription factor activity"/>
    <property type="evidence" value="ECO:0007669"/>
    <property type="project" value="InterPro"/>
</dbReference>
<dbReference type="PRINTS" id="PR00598">
    <property type="entry name" value="HTHMARR"/>
</dbReference>
<organism evidence="5 6">
    <name type="scientific">Klebsiella pneumoniae</name>
    <dbReference type="NCBI Taxonomy" id="573"/>
    <lineage>
        <taxon>Bacteria</taxon>
        <taxon>Pseudomonadati</taxon>
        <taxon>Pseudomonadota</taxon>
        <taxon>Gammaproteobacteria</taxon>
        <taxon>Enterobacterales</taxon>
        <taxon>Enterobacteriaceae</taxon>
        <taxon>Klebsiella/Raoultella group</taxon>
        <taxon>Klebsiella</taxon>
        <taxon>Klebsiella pneumoniae complex</taxon>
    </lineage>
</organism>
<evidence type="ECO:0000256" key="2">
    <source>
        <dbReference type="ARBA" id="ARBA00023125"/>
    </source>
</evidence>
<dbReference type="InterPro" id="IPR036390">
    <property type="entry name" value="WH_DNA-bd_sf"/>
</dbReference>
<dbReference type="AlphaFoldDB" id="A0A939SVU5"/>
<comment type="caution">
    <text evidence="5">The sequence shown here is derived from an EMBL/GenBank/DDBJ whole genome shotgun (WGS) entry which is preliminary data.</text>
</comment>
<dbReference type="Proteomes" id="UP000664267">
    <property type="component" value="Unassembled WGS sequence"/>
</dbReference>